<evidence type="ECO:0000313" key="3">
    <source>
        <dbReference type="Proteomes" id="UP000607645"/>
    </source>
</evidence>
<feature type="transmembrane region" description="Helical" evidence="1">
    <location>
        <begin position="44"/>
        <end position="63"/>
    </location>
</feature>
<dbReference type="EMBL" id="JACOPQ010000001">
    <property type="protein sequence ID" value="MBC5735627.1"/>
    <property type="molecule type" value="Genomic_DNA"/>
</dbReference>
<feature type="transmembrane region" description="Helical" evidence="1">
    <location>
        <begin position="12"/>
        <end position="32"/>
    </location>
</feature>
<keyword evidence="1" id="KW-1133">Transmembrane helix</keyword>
<dbReference type="InterPro" id="IPR032713">
    <property type="entry name" value="EmrE"/>
</dbReference>
<gene>
    <name evidence="2" type="ORF">H8S62_01210</name>
</gene>
<reference evidence="2" key="1">
    <citation type="submission" date="2020-08" db="EMBL/GenBank/DDBJ databases">
        <title>Genome public.</title>
        <authorList>
            <person name="Liu C."/>
            <person name="Sun Q."/>
        </authorList>
    </citation>
    <scope>NUCLEOTIDE SEQUENCE</scope>
    <source>
        <strain evidence="2">NSJ-52</strain>
    </source>
</reference>
<feature type="transmembrane region" description="Helical" evidence="1">
    <location>
        <begin position="171"/>
        <end position="190"/>
    </location>
</feature>
<comment type="caution">
    <text evidence="2">The sequence shown here is derived from an EMBL/GenBank/DDBJ whole genome shotgun (WGS) entry which is preliminary data.</text>
</comment>
<feature type="transmembrane region" description="Helical" evidence="1">
    <location>
        <begin position="83"/>
        <end position="102"/>
    </location>
</feature>
<feature type="transmembrane region" description="Helical" evidence="1">
    <location>
        <begin position="272"/>
        <end position="295"/>
    </location>
</feature>
<keyword evidence="3" id="KW-1185">Reference proteome</keyword>
<proteinExistence type="predicted"/>
<organism evidence="2 3">
    <name type="scientific">Lawsonibacter faecis</name>
    <dbReference type="NCBI Taxonomy" id="2763052"/>
    <lineage>
        <taxon>Bacteria</taxon>
        <taxon>Bacillati</taxon>
        <taxon>Bacillota</taxon>
        <taxon>Clostridia</taxon>
        <taxon>Eubacteriales</taxon>
        <taxon>Oscillospiraceae</taxon>
        <taxon>Lawsonibacter</taxon>
    </lineage>
</organism>
<dbReference type="AlphaFoldDB" id="A0A8J6JHY8"/>
<feature type="transmembrane region" description="Helical" evidence="1">
    <location>
        <begin position="241"/>
        <end position="260"/>
    </location>
</feature>
<protein>
    <submittedName>
        <fullName evidence="2">Multidrug resistance efflux transporter family protein</fullName>
    </submittedName>
</protein>
<feature type="transmembrane region" description="Helical" evidence="1">
    <location>
        <begin position="211"/>
        <end position="235"/>
    </location>
</feature>
<keyword evidence="1" id="KW-0812">Transmembrane</keyword>
<dbReference type="RefSeq" id="WP_186918236.1">
    <property type="nucleotide sequence ID" value="NZ_JACOPQ010000001.1"/>
</dbReference>
<feature type="transmembrane region" description="Helical" evidence="1">
    <location>
        <begin position="108"/>
        <end position="129"/>
    </location>
</feature>
<accession>A0A8J6JHY8</accession>
<evidence type="ECO:0000256" key="1">
    <source>
        <dbReference type="SAM" id="Phobius"/>
    </source>
</evidence>
<dbReference type="Proteomes" id="UP000607645">
    <property type="component" value="Unassembled WGS sequence"/>
</dbReference>
<name>A0A8J6JHY8_9FIRM</name>
<dbReference type="Pfam" id="PF13536">
    <property type="entry name" value="EmrE"/>
    <property type="match status" value="1"/>
</dbReference>
<sequence>MVKSAVQSDTRTGQKAVALGLLASVFFSFTYVLNNLMALEGGSWLWTASLRFFLSLPILFVMVLLRGTMGRTMAVIRKAPGKWLLWSTVAFGIFYAPFAFAAAYGPSWLVSGTYQFTMFAGALLTPLFWTVRQTPDGPVRERGKIPVRLFPAFAVILVGVFLLQVEHAQQTSFLSLLLFSLPVLLSAFAYPLGNRKMMELVGDKLGVIERVFGMNLCVMPFCIVLAIFGGISAGAPSSGQMLQSLAAAFFPGICATLLFFHGTQLVRGDPHWLALVESTQCGEILLCLAGGVFLLGNPMPGAMGAVGLALIVVGMVVNSVLQSRTGR</sequence>
<evidence type="ECO:0000313" key="2">
    <source>
        <dbReference type="EMBL" id="MBC5735627.1"/>
    </source>
</evidence>
<feature type="transmembrane region" description="Helical" evidence="1">
    <location>
        <begin position="149"/>
        <end position="165"/>
    </location>
</feature>
<feature type="transmembrane region" description="Helical" evidence="1">
    <location>
        <begin position="301"/>
        <end position="321"/>
    </location>
</feature>
<keyword evidence="1" id="KW-0472">Membrane</keyword>